<dbReference type="InParanoid" id="E5A610"/>
<proteinExistence type="predicted"/>
<evidence type="ECO:0000313" key="2">
    <source>
        <dbReference type="Proteomes" id="UP000002668"/>
    </source>
</evidence>
<protein>
    <submittedName>
        <fullName evidence="1">Uncharacterized protein</fullName>
    </submittedName>
</protein>
<dbReference type="EMBL" id="FP929135">
    <property type="protein sequence ID" value="CBX99055.1"/>
    <property type="molecule type" value="Genomic_DNA"/>
</dbReference>
<dbReference type="AlphaFoldDB" id="E5A610"/>
<keyword evidence="2" id="KW-1185">Reference proteome</keyword>
<dbReference type="VEuPathDB" id="FungiDB:LEMA_uP082940.1"/>
<reference evidence="2" key="1">
    <citation type="journal article" date="2011" name="Nat. Commun.">
        <title>Effector diversification within compartments of the Leptosphaeria maculans genome affected by Repeat-Induced Point mutations.</title>
        <authorList>
            <person name="Rouxel T."/>
            <person name="Grandaubert J."/>
            <person name="Hane J.K."/>
            <person name="Hoede C."/>
            <person name="van de Wouw A.P."/>
            <person name="Couloux A."/>
            <person name="Dominguez V."/>
            <person name="Anthouard V."/>
            <person name="Bally P."/>
            <person name="Bourras S."/>
            <person name="Cozijnsen A.J."/>
            <person name="Ciuffetti L.M."/>
            <person name="Degrave A."/>
            <person name="Dilmaghani A."/>
            <person name="Duret L."/>
            <person name="Fudal I."/>
            <person name="Goodwin S.B."/>
            <person name="Gout L."/>
            <person name="Glaser N."/>
            <person name="Linglin J."/>
            <person name="Kema G.H.J."/>
            <person name="Lapalu N."/>
            <person name="Lawrence C.B."/>
            <person name="May K."/>
            <person name="Meyer M."/>
            <person name="Ollivier B."/>
            <person name="Poulain J."/>
            <person name="Schoch C.L."/>
            <person name="Simon A."/>
            <person name="Spatafora J.W."/>
            <person name="Stachowiak A."/>
            <person name="Turgeon B.G."/>
            <person name="Tyler B.M."/>
            <person name="Vincent D."/>
            <person name="Weissenbach J."/>
            <person name="Amselem J."/>
            <person name="Quesneville H."/>
            <person name="Oliver R.P."/>
            <person name="Wincker P."/>
            <person name="Balesdent M.-H."/>
            <person name="Howlett B.J."/>
        </authorList>
    </citation>
    <scope>NUCLEOTIDE SEQUENCE [LARGE SCALE GENOMIC DNA]</scope>
    <source>
        <strain evidence="2">JN3 / isolate v23.1.3 / race Av1-4-5-6-7-8</strain>
    </source>
</reference>
<sequence>MHTRGYLNHLWSSGNLGSQMKSLTGCGKSDYTPGPKVRRHVAWKRPAVIAGKLLNLG</sequence>
<accession>E5A610</accession>
<dbReference type="HOGENOM" id="CLU_2996904_0_0_1"/>
<name>E5A610_LEPMJ</name>
<dbReference type="Proteomes" id="UP000002668">
    <property type="component" value="Genome"/>
</dbReference>
<evidence type="ECO:0000313" key="1">
    <source>
        <dbReference type="EMBL" id="CBX99055.1"/>
    </source>
</evidence>
<gene>
    <name evidence="1" type="ORF">LEMA_uP082940.1</name>
</gene>
<organism evidence="1 2">
    <name type="scientific">Leptosphaeria maculans (strain JN3 / isolate v23.1.3 / race Av1-4-5-6-7-8)</name>
    <name type="common">Blackleg fungus</name>
    <name type="synonym">Phoma lingam</name>
    <dbReference type="NCBI Taxonomy" id="985895"/>
    <lineage>
        <taxon>Eukaryota</taxon>
        <taxon>Fungi</taxon>
        <taxon>Dikarya</taxon>
        <taxon>Ascomycota</taxon>
        <taxon>Pezizomycotina</taxon>
        <taxon>Dothideomycetes</taxon>
        <taxon>Pleosporomycetidae</taxon>
        <taxon>Pleosporales</taxon>
        <taxon>Pleosporineae</taxon>
        <taxon>Leptosphaeriaceae</taxon>
        <taxon>Plenodomus</taxon>
        <taxon>Plenodomus lingam/Leptosphaeria maculans species complex</taxon>
    </lineage>
</organism>